<evidence type="ECO:0000256" key="5">
    <source>
        <dbReference type="ARBA" id="ARBA00022777"/>
    </source>
</evidence>
<evidence type="ECO:0000256" key="2">
    <source>
        <dbReference type="ARBA" id="ARBA00012438"/>
    </source>
</evidence>
<dbReference type="PROSITE" id="PS50109">
    <property type="entry name" value="HIS_KIN"/>
    <property type="match status" value="1"/>
</dbReference>
<evidence type="ECO:0000256" key="6">
    <source>
        <dbReference type="ARBA" id="ARBA00022840"/>
    </source>
</evidence>
<proteinExistence type="predicted"/>
<evidence type="ECO:0000313" key="12">
    <source>
        <dbReference type="Proteomes" id="UP000515971"/>
    </source>
</evidence>
<comment type="catalytic activity">
    <reaction evidence="1">
        <text>ATP + protein L-histidine = ADP + protein N-phospho-L-histidine.</text>
        <dbReference type="EC" id="2.7.13.3"/>
    </reaction>
</comment>
<dbReference type="SMART" id="SM00448">
    <property type="entry name" value="REC"/>
    <property type="match status" value="1"/>
</dbReference>
<dbReference type="SUPFAM" id="SSF52172">
    <property type="entry name" value="CheY-like"/>
    <property type="match status" value="1"/>
</dbReference>
<keyword evidence="8" id="KW-0597">Phosphoprotein</keyword>
<dbReference type="PANTHER" id="PTHR43065:SF46">
    <property type="entry name" value="C4-DICARBOXYLATE TRANSPORT SENSOR PROTEIN DCTB"/>
    <property type="match status" value="1"/>
</dbReference>
<dbReference type="RefSeq" id="WP_187539139.1">
    <property type="nucleotide sequence ID" value="NZ_CP060718.1"/>
</dbReference>
<evidence type="ECO:0000256" key="4">
    <source>
        <dbReference type="ARBA" id="ARBA00022741"/>
    </source>
</evidence>
<dbReference type="EMBL" id="CP060718">
    <property type="protein sequence ID" value="QNN68020.1"/>
    <property type="molecule type" value="Genomic_DNA"/>
</dbReference>
<dbReference type="EC" id="2.7.13.3" evidence="2"/>
<evidence type="ECO:0000259" key="10">
    <source>
        <dbReference type="PROSITE" id="PS50110"/>
    </source>
</evidence>
<organism evidence="11 12">
    <name type="scientific">Sphingomonas lutea</name>
    <dbReference type="NCBI Taxonomy" id="1045317"/>
    <lineage>
        <taxon>Bacteria</taxon>
        <taxon>Pseudomonadati</taxon>
        <taxon>Pseudomonadota</taxon>
        <taxon>Alphaproteobacteria</taxon>
        <taxon>Sphingomonadales</taxon>
        <taxon>Sphingomonadaceae</taxon>
        <taxon>Sphingomonas</taxon>
    </lineage>
</organism>
<dbReference type="InterPro" id="IPR011006">
    <property type="entry name" value="CheY-like_superfamily"/>
</dbReference>
<keyword evidence="3" id="KW-0808">Transferase</keyword>
<name>A0A7G9SJJ5_9SPHN</name>
<dbReference type="PRINTS" id="PR00344">
    <property type="entry name" value="BCTRLSENSOR"/>
</dbReference>
<dbReference type="SMART" id="SM00387">
    <property type="entry name" value="HATPase_c"/>
    <property type="match status" value="1"/>
</dbReference>
<evidence type="ECO:0000256" key="8">
    <source>
        <dbReference type="PROSITE-ProRule" id="PRU00169"/>
    </source>
</evidence>
<dbReference type="Gene3D" id="3.30.565.10">
    <property type="entry name" value="Histidine kinase-like ATPase, C-terminal domain"/>
    <property type="match status" value="1"/>
</dbReference>
<dbReference type="InterPro" id="IPR004358">
    <property type="entry name" value="Sig_transdc_His_kin-like_C"/>
</dbReference>
<dbReference type="InterPro" id="IPR005467">
    <property type="entry name" value="His_kinase_dom"/>
</dbReference>
<dbReference type="PANTHER" id="PTHR43065">
    <property type="entry name" value="SENSOR HISTIDINE KINASE"/>
    <property type="match status" value="1"/>
</dbReference>
<evidence type="ECO:0000259" key="9">
    <source>
        <dbReference type="PROSITE" id="PS50109"/>
    </source>
</evidence>
<feature type="domain" description="Response regulatory" evidence="10">
    <location>
        <begin position="134"/>
        <end position="248"/>
    </location>
</feature>
<dbReference type="GO" id="GO:0000160">
    <property type="term" value="P:phosphorelay signal transduction system"/>
    <property type="evidence" value="ECO:0007669"/>
    <property type="project" value="UniProtKB-KW"/>
</dbReference>
<dbReference type="Pfam" id="PF02518">
    <property type="entry name" value="HATPase_c"/>
    <property type="match status" value="1"/>
</dbReference>
<accession>A0A7G9SJJ5</accession>
<evidence type="ECO:0000256" key="1">
    <source>
        <dbReference type="ARBA" id="ARBA00000085"/>
    </source>
</evidence>
<dbReference type="Pfam" id="PF00072">
    <property type="entry name" value="Response_reg"/>
    <property type="match status" value="1"/>
</dbReference>
<keyword evidence="5" id="KW-0418">Kinase</keyword>
<dbReference type="InterPro" id="IPR036890">
    <property type="entry name" value="HATPase_C_sf"/>
</dbReference>
<dbReference type="GO" id="GO:0005524">
    <property type="term" value="F:ATP binding"/>
    <property type="evidence" value="ECO:0007669"/>
    <property type="project" value="UniProtKB-KW"/>
</dbReference>
<dbReference type="Proteomes" id="UP000515971">
    <property type="component" value="Chromosome"/>
</dbReference>
<dbReference type="AlphaFoldDB" id="A0A7G9SJJ5"/>
<keyword evidence="4" id="KW-0547">Nucleotide-binding</keyword>
<keyword evidence="12" id="KW-1185">Reference proteome</keyword>
<sequence>MNLIINARDAMPEGGTIVVSAENRTASDDDPLPLHEGDYVVISVIDRGCGISPELLDKVLEPFFTTKEVGKGTGLGLSMVYGFAKQTGGTLNIESKVGVGTCTELWLPRATGNAARKGPRSNVSQDPVAQRSLRILLIDDHAEVRGTTAAMLRDLGHSTVDVGTGAEGVEILSADERKFDLLVTDYAMPRLSGTEVIKLARQHVTDLPALIVTGYADMDEVSERPSDVGLLLKPFTVHDLSRAVQGAVESR</sequence>
<dbReference type="PROSITE" id="PS50110">
    <property type="entry name" value="RESPONSE_REGULATORY"/>
    <property type="match status" value="1"/>
</dbReference>
<dbReference type="Gene3D" id="3.40.50.2300">
    <property type="match status" value="1"/>
</dbReference>
<dbReference type="InterPro" id="IPR001789">
    <property type="entry name" value="Sig_transdc_resp-reg_receiver"/>
</dbReference>
<dbReference type="SUPFAM" id="SSF55874">
    <property type="entry name" value="ATPase domain of HSP90 chaperone/DNA topoisomerase II/histidine kinase"/>
    <property type="match status" value="1"/>
</dbReference>
<feature type="domain" description="Histidine kinase" evidence="9">
    <location>
        <begin position="1"/>
        <end position="111"/>
    </location>
</feature>
<reference evidence="11 12" key="1">
    <citation type="submission" date="2020-08" db="EMBL/GenBank/DDBJ databases">
        <title>Genome sequence of Sphingomonas lutea KCTC 23642T.</title>
        <authorList>
            <person name="Hyun D.-W."/>
            <person name="Bae J.-W."/>
        </authorList>
    </citation>
    <scope>NUCLEOTIDE SEQUENCE [LARGE SCALE GENOMIC DNA]</scope>
    <source>
        <strain evidence="11 12">KCTC 23642</strain>
    </source>
</reference>
<keyword evidence="7" id="KW-0902">Two-component regulatory system</keyword>
<keyword evidence="6" id="KW-0067">ATP-binding</keyword>
<gene>
    <name evidence="11" type="ORF">H9L13_03675</name>
</gene>
<evidence type="ECO:0000256" key="7">
    <source>
        <dbReference type="ARBA" id="ARBA00023012"/>
    </source>
</evidence>
<evidence type="ECO:0000256" key="3">
    <source>
        <dbReference type="ARBA" id="ARBA00022679"/>
    </source>
</evidence>
<protein>
    <recommendedName>
        <fullName evidence="2">histidine kinase</fullName>
        <ecNumber evidence="2">2.7.13.3</ecNumber>
    </recommendedName>
</protein>
<evidence type="ECO:0000313" key="11">
    <source>
        <dbReference type="EMBL" id="QNN68020.1"/>
    </source>
</evidence>
<dbReference type="KEGG" id="slut:H9L13_03675"/>
<dbReference type="GO" id="GO:0004673">
    <property type="term" value="F:protein histidine kinase activity"/>
    <property type="evidence" value="ECO:0007669"/>
    <property type="project" value="UniProtKB-EC"/>
</dbReference>
<feature type="modified residue" description="4-aspartylphosphate" evidence="8">
    <location>
        <position position="185"/>
    </location>
</feature>
<dbReference type="InterPro" id="IPR003594">
    <property type="entry name" value="HATPase_dom"/>
</dbReference>